<dbReference type="PANTHER" id="PTHR13504">
    <property type="entry name" value="FIDO DOMAIN-CONTAINING PROTEIN DDB_G0283145"/>
    <property type="match status" value="1"/>
</dbReference>
<keyword evidence="6 10" id="KW-0067">ATP-binding</keyword>
<organism evidence="12 13">
    <name type="scientific">Methylovulum psychrotolerans</name>
    <dbReference type="NCBI Taxonomy" id="1704499"/>
    <lineage>
        <taxon>Bacteria</taxon>
        <taxon>Pseudomonadati</taxon>
        <taxon>Pseudomonadota</taxon>
        <taxon>Gammaproteobacteria</taxon>
        <taxon>Methylococcales</taxon>
        <taxon>Methylococcaceae</taxon>
        <taxon>Methylovulum</taxon>
    </lineage>
</organism>
<keyword evidence="2" id="KW-0812">Transmembrane</keyword>
<keyword evidence="5" id="KW-0802">TPR repeat</keyword>
<dbReference type="Pfam" id="PF02661">
    <property type="entry name" value="Fic"/>
    <property type="match status" value="1"/>
</dbReference>
<evidence type="ECO:0000259" key="11">
    <source>
        <dbReference type="PROSITE" id="PS51459"/>
    </source>
</evidence>
<dbReference type="PROSITE" id="PS51459">
    <property type="entry name" value="FIDO"/>
    <property type="match status" value="1"/>
</dbReference>
<feature type="binding site" evidence="10">
    <location>
        <begin position="17"/>
        <end position="24"/>
    </location>
    <ligand>
        <name>ATP</name>
        <dbReference type="ChEBI" id="CHEBI:30616"/>
    </ligand>
</feature>
<dbReference type="PANTHER" id="PTHR13504:SF34">
    <property type="entry name" value="PROTEIN ADENYLYLTRANSFERASE FICD"/>
    <property type="match status" value="1"/>
</dbReference>
<dbReference type="GO" id="GO:0005524">
    <property type="term" value="F:ATP binding"/>
    <property type="evidence" value="ECO:0007669"/>
    <property type="project" value="UniProtKB-KW"/>
</dbReference>
<dbReference type="RefSeq" id="WP_103975999.1">
    <property type="nucleotide sequence ID" value="NZ_PGFZ01000048.1"/>
</dbReference>
<comment type="caution">
    <text evidence="12">The sequence shown here is derived from an EMBL/GenBank/DDBJ whole genome shotgun (WGS) entry which is preliminary data.</text>
</comment>
<dbReference type="InterPro" id="IPR040198">
    <property type="entry name" value="Fido_containing"/>
</dbReference>
<evidence type="ECO:0000256" key="6">
    <source>
        <dbReference type="ARBA" id="ARBA00022840"/>
    </source>
</evidence>
<sequence length="87" mass="10044">MASVAHYNLVRIHAFDDGNGRGARIFMNLVLLKSGFFPAVVRLEKKRKYLEALSEADKGDLLPFIRFICTELIETYEKVIHDLTFRN</sequence>
<dbReference type="EMBL" id="PGFZ01000048">
    <property type="protein sequence ID" value="POZ49595.1"/>
    <property type="molecule type" value="Genomic_DNA"/>
</dbReference>
<gene>
    <name evidence="12" type="ORF">AADEFJLK_04631</name>
</gene>
<evidence type="ECO:0000256" key="7">
    <source>
        <dbReference type="ARBA" id="ARBA00022989"/>
    </source>
</evidence>
<evidence type="ECO:0000256" key="2">
    <source>
        <dbReference type="ARBA" id="ARBA00022692"/>
    </source>
</evidence>
<dbReference type="InterPro" id="IPR036597">
    <property type="entry name" value="Fido-like_dom_sf"/>
</dbReference>
<accession>A0A2S5CFL2</accession>
<name>A0A2S5CFL2_9GAMM</name>
<reference evidence="12 13" key="1">
    <citation type="submission" date="2017-11" db="EMBL/GenBank/DDBJ databases">
        <title>Draft Genome Sequence of Methylobacter psychrotolerans Sph1T, an Obligate Methanotroph from Low-Temperature Environments.</title>
        <authorList>
            <person name="Oshkin I.Y."/>
            <person name="Miroshnikov K."/>
            <person name="Belova S.E."/>
            <person name="Korzhenkov A."/>
            <person name="Toshchakov S.V."/>
            <person name="Dedysh S.N."/>
        </authorList>
    </citation>
    <scope>NUCLEOTIDE SEQUENCE [LARGE SCALE GENOMIC DNA]</scope>
    <source>
        <strain evidence="12 13">Sph1</strain>
    </source>
</reference>
<dbReference type="AlphaFoldDB" id="A0A2S5CFL2"/>
<keyword evidence="7" id="KW-1133">Transmembrane helix</keyword>
<comment type="subcellular location">
    <subcellularLocation>
        <location evidence="1">Membrane</location>
        <topology evidence="1">Single-pass membrane protein</topology>
    </subcellularLocation>
</comment>
<evidence type="ECO:0000313" key="12">
    <source>
        <dbReference type="EMBL" id="POZ49595.1"/>
    </source>
</evidence>
<evidence type="ECO:0000256" key="8">
    <source>
        <dbReference type="ARBA" id="ARBA00023136"/>
    </source>
</evidence>
<keyword evidence="4 10" id="KW-0547">Nucleotide-binding</keyword>
<feature type="domain" description="Fido" evidence="11">
    <location>
        <begin position="1"/>
        <end position="70"/>
    </location>
</feature>
<protein>
    <submittedName>
        <fullName evidence="12">Fic family protein</fullName>
    </submittedName>
</protein>
<proteinExistence type="predicted"/>
<dbReference type="GO" id="GO:0016020">
    <property type="term" value="C:membrane"/>
    <property type="evidence" value="ECO:0007669"/>
    <property type="project" value="UniProtKB-SubCell"/>
</dbReference>
<keyword evidence="3" id="KW-0677">Repeat</keyword>
<dbReference type="Proteomes" id="UP000237423">
    <property type="component" value="Unassembled WGS sequence"/>
</dbReference>
<dbReference type="Gene3D" id="1.10.3290.10">
    <property type="entry name" value="Fido-like domain"/>
    <property type="match status" value="1"/>
</dbReference>
<evidence type="ECO:0000256" key="10">
    <source>
        <dbReference type="PIRSR" id="PIRSR640198-2"/>
    </source>
</evidence>
<evidence type="ECO:0000256" key="1">
    <source>
        <dbReference type="ARBA" id="ARBA00004167"/>
    </source>
</evidence>
<evidence type="ECO:0000313" key="13">
    <source>
        <dbReference type="Proteomes" id="UP000237423"/>
    </source>
</evidence>
<dbReference type="InterPro" id="IPR003812">
    <property type="entry name" value="Fido"/>
</dbReference>
<dbReference type="SUPFAM" id="SSF140931">
    <property type="entry name" value="Fic-like"/>
    <property type="match status" value="1"/>
</dbReference>
<evidence type="ECO:0000256" key="3">
    <source>
        <dbReference type="ARBA" id="ARBA00022737"/>
    </source>
</evidence>
<evidence type="ECO:0000256" key="5">
    <source>
        <dbReference type="ARBA" id="ARBA00022803"/>
    </source>
</evidence>
<evidence type="ECO:0000256" key="4">
    <source>
        <dbReference type="ARBA" id="ARBA00022741"/>
    </source>
</evidence>
<keyword evidence="8" id="KW-0472">Membrane</keyword>
<evidence type="ECO:0000256" key="9">
    <source>
        <dbReference type="PIRSR" id="PIRSR640198-1"/>
    </source>
</evidence>
<feature type="active site" evidence="9">
    <location>
        <position position="13"/>
    </location>
</feature>